<feature type="region of interest" description="Disordered" evidence="1">
    <location>
        <begin position="54"/>
        <end position="79"/>
    </location>
</feature>
<evidence type="ECO:0000313" key="3">
    <source>
        <dbReference type="Proteomes" id="UP001595839"/>
    </source>
</evidence>
<keyword evidence="3" id="KW-1185">Reference proteome</keyword>
<dbReference type="RefSeq" id="WP_381170396.1">
    <property type="nucleotide sequence ID" value="NZ_JBHSFK010000007.1"/>
</dbReference>
<dbReference type="Proteomes" id="UP001595839">
    <property type="component" value="Unassembled WGS sequence"/>
</dbReference>
<sequence>MPAGQRHHGVLGGDRDTDETAQPGGGRGRIGRLDHEPGEVVVTAVASAAAVGVANSGDSGDSAKYGAMAHPHRGSWVTT</sequence>
<protein>
    <recommendedName>
        <fullName evidence="4">Transposase</fullName>
    </recommendedName>
</protein>
<proteinExistence type="predicted"/>
<reference evidence="3" key="1">
    <citation type="journal article" date="2019" name="Int. J. Syst. Evol. Microbiol.">
        <title>The Global Catalogue of Microorganisms (GCM) 10K type strain sequencing project: providing services to taxonomists for standard genome sequencing and annotation.</title>
        <authorList>
            <consortium name="The Broad Institute Genomics Platform"/>
            <consortium name="The Broad Institute Genome Sequencing Center for Infectious Disease"/>
            <person name="Wu L."/>
            <person name="Ma J."/>
        </authorList>
    </citation>
    <scope>NUCLEOTIDE SEQUENCE [LARGE SCALE GENOMIC DNA]</scope>
    <source>
        <strain evidence="3">CGMCC 4.7177</strain>
    </source>
</reference>
<evidence type="ECO:0008006" key="4">
    <source>
        <dbReference type="Google" id="ProtNLM"/>
    </source>
</evidence>
<comment type="caution">
    <text evidence="2">The sequence shown here is derived from an EMBL/GenBank/DDBJ whole genome shotgun (WGS) entry which is preliminary data.</text>
</comment>
<evidence type="ECO:0000313" key="2">
    <source>
        <dbReference type="EMBL" id="MFC4500523.1"/>
    </source>
</evidence>
<feature type="region of interest" description="Disordered" evidence="1">
    <location>
        <begin position="1"/>
        <end position="35"/>
    </location>
</feature>
<name>A0ABV9APQ2_9ACTN</name>
<gene>
    <name evidence="2" type="ORF">ACFPIH_13435</name>
</gene>
<evidence type="ECO:0000256" key="1">
    <source>
        <dbReference type="SAM" id="MobiDB-lite"/>
    </source>
</evidence>
<organism evidence="2 3">
    <name type="scientific">Streptomyces vulcanius</name>
    <dbReference type="NCBI Taxonomy" id="1441876"/>
    <lineage>
        <taxon>Bacteria</taxon>
        <taxon>Bacillati</taxon>
        <taxon>Actinomycetota</taxon>
        <taxon>Actinomycetes</taxon>
        <taxon>Kitasatosporales</taxon>
        <taxon>Streptomycetaceae</taxon>
        <taxon>Streptomyces</taxon>
    </lineage>
</organism>
<dbReference type="EMBL" id="JBHSFK010000007">
    <property type="protein sequence ID" value="MFC4500523.1"/>
    <property type="molecule type" value="Genomic_DNA"/>
</dbReference>
<accession>A0ABV9APQ2</accession>